<dbReference type="AlphaFoldDB" id="A0AA94ISE4"/>
<accession>A0AA94ISE4</accession>
<evidence type="ECO:0000313" key="2">
    <source>
        <dbReference type="EMBL" id="SNR69573.1"/>
    </source>
</evidence>
<gene>
    <name evidence="2" type="ORF">SAMN06265364_10516</name>
</gene>
<feature type="region of interest" description="Disordered" evidence="1">
    <location>
        <begin position="1"/>
        <end position="22"/>
    </location>
</feature>
<keyword evidence="3" id="KW-1185">Reference proteome</keyword>
<dbReference type="EMBL" id="FZNZ01000005">
    <property type="protein sequence ID" value="SNR69573.1"/>
    <property type="molecule type" value="Genomic_DNA"/>
</dbReference>
<protein>
    <submittedName>
        <fullName evidence="2">Uncharacterized protein</fullName>
    </submittedName>
</protein>
<evidence type="ECO:0000313" key="3">
    <source>
        <dbReference type="Proteomes" id="UP000198427"/>
    </source>
</evidence>
<comment type="caution">
    <text evidence="2">The sequence shown here is derived from an EMBL/GenBank/DDBJ whole genome shotgun (WGS) entry which is preliminary data.</text>
</comment>
<reference evidence="2 3" key="1">
    <citation type="submission" date="2017-06" db="EMBL/GenBank/DDBJ databases">
        <authorList>
            <person name="Varghese N."/>
            <person name="Submissions S."/>
        </authorList>
    </citation>
    <scope>NUCLEOTIDE SEQUENCE [LARGE SCALE GENOMIC DNA]</scope>
    <source>
        <strain evidence="2 3">DSM 26989</strain>
    </source>
</reference>
<organism evidence="2 3">
    <name type="scientific">Prevotella jejuni</name>
    <dbReference type="NCBI Taxonomy" id="1177574"/>
    <lineage>
        <taxon>Bacteria</taxon>
        <taxon>Pseudomonadati</taxon>
        <taxon>Bacteroidota</taxon>
        <taxon>Bacteroidia</taxon>
        <taxon>Bacteroidales</taxon>
        <taxon>Prevotellaceae</taxon>
        <taxon>Prevotella</taxon>
    </lineage>
</organism>
<name>A0AA94ISE4_9BACT</name>
<evidence type="ECO:0000256" key="1">
    <source>
        <dbReference type="SAM" id="MobiDB-lite"/>
    </source>
</evidence>
<sequence length="246" mass="26284">MHCARNTLALHSTPVGPSPGPSPVGRGVICEVTPIGLLVSCVESLIFHAGNFYLSQNSQIEQTSLRTVSNSQKASGIQISQSVSAIVDAEQGATRSLHPAHRGISVITPLPLGEGKGEGPLLALNAVCSVHLCLSVRKRIIVRLAGEVFSLTERTEFTEVFGTRFELTERLRHTEFTEASPPAPLRVERGVVCEVTPISLLMIEDGLLNIWKTCRGISVITPLSIRRGAGGEASVGGDVYERGELV</sequence>
<proteinExistence type="predicted"/>
<dbReference type="Proteomes" id="UP000198427">
    <property type="component" value="Unassembled WGS sequence"/>
</dbReference>